<evidence type="ECO:0000313" key="1">
    <source>
        <dbReference type="EMBL" id="EYB67049.1"/>
    </source>
</evidence>
<dbReference type="InterPro" id="IPR006530">
    <property type="entry name" value="YD"/>
</dbReference>
<gene>
    <name evidence="1" type="ORF">DEIPH_ctg052orf0047</name>
</gene>
<dbReference type="STRING" id="1476583.DEIPH_ctg052orf0047"/>
<dbReference type="EMBL" id="JHAC01000050">
    <property type="protein sequence ID" value="EYB67049.1"/>
    <property type="molecule type" value="Genomic_DNA"/>
</dbReference>
<dbReference type="Proteomes" id="UP000020492">
    <property type="component" value="Unassembled WGS sequence"/>
</dbReference>
<organism evidence="1 2">
    <name type="scientific">Deinococcus phoenicis</name>
    <dbReference type="NCBI Taxonomy" id="1476583"/>
    <lineage>
        <taxon>Bacteria</taxon>
        <taxon>Thermotogati</taxon>
        <taxon>Deinococcota</taxon>
        <taxon>Deinococci</taxon>
        <taxon>Deinococcales</taxon>
        <taxon>Deinococcaceae</taxon>
        <taxon>Deinococcus</taxon>
    </lineage>
</organism>
<evidence type="ECO:0000313" key="2">
    <source>
        <dbReference type="Proteomes" id="UP000020492"/>
    </source>
</evidence>
<proteinExistence type="predicted"/>
<dbReference type="NCBIfam" id="TIGR01643">
    <property type="entry name" value="YD_repeat_2x"/>
    <property type="match status" value="1"/>
</dbReference>
<keyword evidence="2" id="KW-1185">Reference proteome</keyword>
<reference evidence="1 2" key="1">
    <citation type="submission" date="2014-03" db="EMBL/GenBank/DDBJ databases">
        <title>Draft genome sequence of Deinococcus phoenicis 1P10ME.</title>
        <authorList>
            <person name="Stepanov V.G."/>
            <person name="Vaishampayan P."/>
            <person name="Venkateswaran K."/>
            <person name="Fox G.E."/>
        </authorList>
    </citation>
    <scope>NUCLEOTIDE SEQUENCE [LARGE SCALE GENOMIC DNA]</scope>
    <source>
        <strain evidence="1 2">1P10ME</strain>
    </source>
</reference>
<dbReference type="PATRIC" id="fig|1476583.3.peg.2909"/>
<dbReference type="AlphaFoldDB" id="A0A016QMU2"/>
<comment type="caution">
    <text evidence="1">The sequence shown here is derived from an EMBL/GenBank/DDBJ whole genome shotgun (WGS) entry which is preliminary data.</text>
</comment>
<sequence>MRLKALRAIGYVERDGDTYRLTWAGQDALQRHDAALYRRWAERRAA</sequence>
<evidence type="ECO:0008006" key="3">
    <source>
        <dbReference type="Google" id="ProtNLM"/>
    </source>
</evidence>
<protein>
    <recommendedName>
        <fullName evidence="3">DUF2087 domain-containing protein</fullName>
    </recommendedName>
</protein>
<accession>A0A016QMU2</accession>
<name>A0A016QMU2_9DEIO</name>